<keyword evidence="8" id="KW-0539">Nucleus</keyword>
<evidence type="ECO:0000313" key="12">
    <source>
        <dbReference type="Proteomes" id="UP000008694"/>
    </source>
</evidence>
<dbReference type="GO" id="GO:0006366">
    <property type="term" value="P:transcription by RNA polymerase II"/>
    <property type="evidence" value="ECO:0007669"/>
    <property type="project" value="InterPro"/>
</dbReference>
<keyword evidence="10" id="KW-0472">Membrane</keyword>
<dbReference type="PROSITE" id="PS00115">
    <property type="entry name" value="RNA_POL_II_REPEAT"/>
    <property type="match status" value="2"/>
</dbReference>
<dbReference type="AlphaFoldDB" id="D7MQV1"/>
<keyword evidence="4" id="KW-0677">Repeat</keyword>
<evidence type="ECO:0000256" key="5">
    <source>
        <dbReference type="ARBA" id="ARBA00022833"/>
    </source>
</evidence>
<dbReference type="Gramene" id="fgenesh1_pm.C_scaffold_8000825">
    <property type="protein sequence ID" value="fgenesh1_pm.C_scaffold_8000825"/>
    <property type="gene ID" value="fgenesh1_pm.C_scaffold_8000825"/>
</dbReference>
<sequence>MSQSGSSPTKKQKLDDGLGKGKSQNEIGAVGIREEKDNEAENAKVYLIQRCDCIESLVLFLVGVFLCPFMHITTLMVMVVLLLELDPHSPDSHKYRPNFPSYSPTSPSYSPTSPSYSPVSPDHSPTSPQCCPTSTQHSPILSSPPEDDGYGPEHMEAENKTNDHLTEIGDGYFHVDGRNYPEAEATRTIHVPCSKVALLVGAAATLRFLQHNLCARIRILKDSDVDLKSAQRPVELTGTVLQIEFTQQLIDSVLAESEKFGYNNFRRIMINQWKRKKLRNHLLRKIVKLLLSKSMPSMNIPRVMQQPLQGYEVVQV</sequence>
<evidence type="ECO:0000313" key="11">
    <source>
        <dbReference type="EMBL" id="EFH40343.1"/>
    </source>
</evidence>
<name>D7MQV1_ARALL</name>
<evidence type="ECO:0000256" key="9">
    <source>
        <dbReference type="SAM" id="MobiDB-lite"/>
    </source>
</evidence>
<feature type="compositionally biased region" description="Low complexity" evidence="9">
    <location>
        <begin position="100"/>
        <end position="121"/>
    </location>
</feature>
<evidence type="ECO:0000256" key="6">
    <source>
        <dbReference type="ARBA" id="ARBA00023125"/>
    </source>
</evidence>
<dbReference type="SUPFAM" id="SSF54791">
    <property type="entry name" value="Eukaryotic type KH-domain (KH-domain type I)"/>
    <property type="match status" value="1"/>
</dbReference>
<keyword evidence="5" id="KW-0862">Zinc</keyword>
<dbReference type="CDD" id="cd00105">
    <property type="entry name" value="KH-I"/>
    <property type="match status" value="1"/>
</dbReference>
<feature type="region of interest" description="Disordered" evidence="9">
    <location>
        <begin position="96"/>
        <end position="157"/>
    </location>
</feature>
<keyword evidence="10" id="KW-0812">Transmembrane</keyword>
<evidence type="ECO:0000256" key="1">
    <source>
        <dbReference type="ARBA" id="ARBA00004123"/>
    </source>
</evidence>
<dbReference type="GO" id="GO:0005634">
    <property type="term" value="C:nucleus"/>
    <property type="evidence" value="ECO:0007669"/>
    <property type="project" value="UniProtKB-SubCell"/>
</dbReference>
<protein>
    <submittedName>
        <fullName evidence="11">Uncharacterized protein</fullName>
    </submittedName>
</protein>
<evidence type="ECO:0000256" key="7">
    <source>
        <dbReference type="ARBA" id="ARBA00023163"/>
    </source>
</evidence>
<dbReference type="InterPro" id="IPR036612">
    <property type="entry name" value="KH_dom_type_1_sf"/>
</dbReference>
<dbReference type="GO" id="GO:0046872">
    <property type="term" value="F:metal ion binding"/>
    <property type="evidence" value="ECO:0007669"/>
    <property type="project" value="UniProtKB-KW"/>
</dbReference>
<keyword evidence="7" id="KW-0804">Transcription</keyword>
<dbReference type="GO" id="GO:0003677">
    <property type="term" value="F:DNA binding"/>
    <property type="evidence" value="ECO:0007669"/>
    <property type="project" value="UniProtKB-KW"/>
</dbReference>
<dbReference type="EMBL" id="GL348720">
    <property type="protein sequence ID" value="EFH40343.1"/>
    <property type="molecule type" value="Genomic_DNA"/>
</dbReference>
<reference evidence="12" key="1">
    <citation type="journal article" date="2011" name="Nat. Genet.">
        <title>The Arabidopsis lyrata genome sequence and the basis of rapid genome size change.</title>
        <authorList>
            <person name="Hu T.T."/>
            <person name="Pattyn P."/>
            <person name="Bakker E.G."/>
            <person name="Cao J."/>
            <person name="Cheng J.-F."/>
            <person name="Clark R.M."/>
            <person name="Fahlgren N."/>
            <person name="Fawcett J.A."/>
            <person name="Grimwood J."/>
            <person name="Gundlach H."/>
            <person name="Haberer G."/>
            <person name="Hollister J.D."/>
            <person name="Ossowski S."/>
            <person name="Ottilar R.P."/>
            <person name="Salamov A.A."/>
            <person name="Schneeberger K."/>
            <person name="Spannagl M."/>
            <person name="Wang X."/>
            <person name="Yang L."/>
            <person name="Nasrallah M.E."/>
            <person name="Bergelson J."/>
            <person name="Carrington J.C."/>
            <person name="Gaut B.S."/>
            <person name="Schmutz J."/>
            <person name="Mayer K.F.X."/>
            <person name="Van de Peer Y."/>
            <person name="Grigoriev I.V."/>
            <person name="Nordborg M."/>
            <person name="Weigel D."/>
            <person name="Guo Y.-L."/>
        </authorList>
    </citation>
    <scope>NUCLEOTIDE SEQUENCE [LARGE SCALE GENOMIC DNA]</scope>
    <source>
        <strain evidence="12">cv. MN47</strain>
    </source>
</reference>
<keyword evidence="3" id="KW-0479">Metal-binding</keyword>
<evidence type="ECO:0000256" key="8">
    <source>
        <dbReference type="ARBA" id="ARBA00023242"/>
    </source>
</evidence>
<dbReference type="HOGENOM" id="CLU_880943_0_0_1"/>
<dbReference type="STRING" id="81972.D7MQV1"/>
<feature type="transmembrane region" description="Helical" evidence="10">
    <location>
        <begin position="57"/>
        <end position="83"/>
    </location>
</feature>
<accession>D7MQV1</accession>
<keyword evidence="2" id="KW-0597">Phosphoprotein</keyword>
<comment type="subcellular location">
    <subcellularLocation>
        <location evidence="1">Nucleus</location>
    </subcellularLocation>
</comment>
<evidence type="ECO:0000256" key="4">
    <source>
        <dbReference type="ARBA" id="ARBA00022737"/>
    </source>
</evidence>
<dbReference type="Proteomes" id="UP000008694">
    <property type="component" value="Unassembled WGS sequence"/>
</dbReference>
<evidence type="ECO:0000256" key="10">
    <source>
        <dbReference type="SAM" id="Phobius"/>
    </source>
</evidence>
<feature type="compositionally biased region" description="Polar residues" evidence="9">
    <location>
        <begin position="123"/>
        <end position="141"/>
    </location>
</feature>
<dbReference type="GO" id="GO:0003723">
    <property type="term" value="F:RNA binding"/>
    <property type="evidence" value="ECO:0007669"/>
    <property type="project" value="InterPro"/>
</dbReference>
<organism evidence="12">
    <name type="scientific">Arabidopsis lyrata subsp. lyrata</name>
    <name type="common">Lyre-leaved rock-cress</name>
    <dbReference type="NCBI Taxonomy" id="81972"/>
    <lineage>
        <taxon>Eukaryota</taxon>
        <taxon>Viridiplantae</taxon>
        <taxon>Streptophyta</taxon>
        <taxon>Embryophyta</taxon>
        <taxon>Tracheophyta</taxon>
        <taxon>Spermatophyta</taxon>
        <taxon>Magnoliopsida</taxon>
        <taxon>eudicotyledons</taxon>
        <taxon>Gunneridae</taxon>
        <taxon>Pentapetalae</taxon>
        <taxon>rosids</taxon>
        <taxon>malvids</taxon>
        <taxon>Brassicales</taxon>
        <taxon>Brassicaceae</taxon>
        <taxon>Camelineae</taxon>
        <taxon>Arabidopsis</taxon>
    </lineage>
</organism>
<gene>
    <name evidence="11" type="ORF">ARALYDRAFT_331482</name>
</gene>
<keyword evidence="10" id="KW-1133">Transmembrane helix</keyword>
<evidence type="ECO:0000256" key="2">
    <source>
        <dbReference type="ARBA" id="ARBA00022553"/>
    </source>
</evidence>
<proteinExistence type="predicted"/>
<keyword evidence="12" id="KW-1185">Reference proteome</keyword>
<dbReference type="Gene3D" id="3.30.1370.10">
    <property type="entry name" value="K Homology domain, type 1"/>
    <property type="match status" value="1"/>
</dbReference>
<feature type="region of interest" description="Disordered" evidence="9">
    <location>
        <begin position="1"/>
        <end position="33"/>
    </location>
</feature>
<dbReference type="InterPro" id="IPR000684">
    <property type="entry name" value="RNA_pol_II_repeat_euk"/>
</dbReference>
<keyword evidence="6" id="KW-0238">DNA-binding</keyword>
<evidence type="ECO:0000256" key="3">
    <source>
        <dbReference type="ARBA" id="ARBA00022723"/>
    </source>
</evidence>